<accession>A0A1I3ZG77</accession>
<sequence length="126" mass="13927">MKAETRSELQSKVRLKPLIGEVGTETAIAVQAEGRIRPNDRLPSRDRSSIEHAVRGGEDVVQILPVGRQLQNAVNETGVIIAIENTKAGMIADPKQMRYELWLTIKSPSIAMEATLSTMLPQQSFF</sequence>
<name>A0A1I3ZG77_9HYPH</name>
<reference evidence="1 2" key="1">
    <citation type="submission" date="2016-10" db="EMBL/GenBank/DDBJ databases">
        <authorList>
            <person name="Varghese N."/>
            <person name="Submissions S."/>
        </authorList>
    </citation>
    <scope>NUCLEOTIDE SEQUENCE [LARGE SCALE GENOMIC DNA]</scope>
    <source>
        <strain evidence="1 2">DSM 16392</strain>
    </source>
</reference>
<comment type="caution">
    <text evidence="1">The sequence shown here is derived from an EMBL/GenBank/DDBJ whole genome shotgun (WGS) entry which is preliminary data.</text>
</comment>
<evidence type="ECO:0000313" key="2">
    <source>
        <dbReference type="Proteomes" id="UP000199598"/>
    </source>
</evidence>
<dbReference type="EMBL" id="FOSK01000005">
    <property type="protein sequence ID" value="SFK43114.1"/>
    <property type="molecule type" value="Genomic_DNA"/>
</dbReference>
<proteinExistence type="predicted"/>
<protein>
    <submittedName>
        <fullName evidence="1">Uncharacterized protein</fullName>
    </submittedName>
</protein>
<dbReference type="Proteomes" id="UP000199598">
    <property type="component" value="Unassembled WGS sequence"/>
</dbReference>
<keyword evidence="2" id="KW-1185">Reference proteome</keyword>
<organism evidence="1 2">
    <name type="scientific">Pseudovibrio ascidiaceicola</name>
    <dbReference type="NCBI Taxonomy" id="285279"/>
    <lineage>
        <taxon>Bacteria</taxon>
        <taxon>Pseudomonadati</taxon>
        <taxon>Pseudomonadota</taxon>
        <taxon>Alphaproteobacteria</taxon>
        <taxon>Hyphomicrobiales</taxon>
        <taxon>Stappiaceae</taxon>
        <taxon>Pseudovibrio</taxon>
    </lineage>
</organism>
<evidence type="ECO:0000313" key="1">
    <source>
        <dbReference type="EMBL" id="SFK43114.1"/>
    </source>
</evidence>
<gene>
    <name evidence="1" type="ORF">SAMN04488518_10587</name>
</gene>